<comment type="caution">
    <text evidence="2">The sequence shown here is derived from an EMBL/GenBank/DDBJ whole genome shotgun (WGS) entry which is preliminary data.</text>
</comment>
<evidence type="ECO:0000313" key="3">
    <source>
        <dbReference type="Proteomes" id="UP000314294"/>
    </source>
</evidence>
<dbReference type="EMBL" id="SRLO01000350">
    <property type="protein sequence ID" value="TNN59697.1"/>
    <property type="molecule type" value="Genomic_DNA"/>
</dbReference>
<feature type="compositionally biased region" description="Polar residues" evidence="1">
    <location>
        <begin position="145"/>
        <end position="157"/>
    </location>
</feature>
<dbReference type="AlphaFoldDB" id="A0A4Z2H1D9"/>
<dbReference type="Proteomes" id="UP000314294">
    <property type="component" value="Unassembled WGS sequence"/>
</dbReference>
<organism evidence="2 3">
    <name type="scientific">Liparis tanakae</name>
    <name type="common">Tanaka's snailfish</name>
    <dbReference type="NCBI Taxonomy" id="230148"/>
    <lineage>
        <taxon>Eukaryota</taxon>
        <taxon>Metazoa</taxon>
        <taxon>Chordata</taxon>
        <taxon>Craniata</taxon>
        <taxon>Vertebrata</taxon>
        <taxon>Euteleostomi</taxon>
        <taxon>Actinopterygii</taxon>
        <taxon>Neopterygii</taxon>
        <taxon>Teleostei</taxon>
        <taxon>Neoteleostei</taxon>
        <taxon>Acanthomorphata</taxon>
        <taxon>Eupercaria</taxon>
        <taxon>Perciformes</taxon>
        <taxon>Cottioidei</taxon>
        <taxon>Cottales</taxon>
        <taxon>Liparidae</taxon>
        <taxon>Liparis</taxon>
    </lineage>
</organism>
<keyword evidence="3" id="KW-1185">Reference proteome</keyword>
<proteinExistence type="predicted"/>
<accession>A0A4Z2H1D9</accession>
<evidence type="ECO:0000313" key="2">
    <source>
        <dbReference type="EMBL" id="TNN59697.1"/>
    </source>
</evidence>
<sequence>MSTQPSMVMHWNTVSTANRMLSKLVMPKLGPVQYSLHWVPLGQVLAGGSRPQGQDYPVPECMEGAREFCLKDLLAHSSADRGIRRKNEYKCAEYTTDAARAQSSTRDSAAMPAPKPDCTADFPLVSLQWNESGCQKDSASAERVGTSQSQRGSSWNTPLKLRRDVNTVHVEGVATHQTPLRRSDSHGEERQEVLALLALT</sequence>
<feature type="region of interest" description="Disordered" evidence="1">
    <location>
        <begin position="136"/>
        <end position="157"/>
    </location>
</feature>
<gene>
    <name evidence="2" type="ORF">EYF80_030068</name>
</gene>
<reference evidence="2 3" key="1">
    <citation type="submission" date="2019-03" db="EMBL/GenBank/DDBJ databases">
        <title>First draft genome of Liparis tanakae, snailfish: a comprehensive survey of snailfish specific genes.</title>
        <authorList>
            <person name="Kim W."/>
            <person name="Song I."/>
            <person name="Jeong J.-H."/>
            <person name="Kim D."/>
            <person name="Kim S."/>
            <person name="Ryu S."/>
            <person name="Song J.Y."/>
            <person name="Lee S.K."/>
        </authorList>
    </citation>
    <scope>NUCLEOTIDE SEQUENCE [LARGE SCALE GENOMIC DNA]</scope>
    <source>
        <tissue evidence="2">Muscle</tissue>
    </source>
</reference>
<evidence type="ECO:0000256" key="1">
    <source>
        <dbReference type="SAM" id="MobiDB-lite"/>
    </source>
</evidence>
<protein>
    <submittedName>
        <fullName evidence="2">Uncharacterized protein</fullName>
    </submittedName>
</protein>
<name>A0A4Z2H1D9_9TELE</name>